<feature type="transmembrane region" description="Helical" evidence="1">
    <location>
        <begin position="29"/>
        <end position="50"/>
    </location>
</feature>
<gene>
    <name evidence="2" type="ORF">BE221DRAFT_142799</name>
</gene>
<name>A0A1Y5HXU9_OSTTA</name>
<keyword evidence="1" id="KW-0812">Transmembrane</keyword>
<dbReference type="Proteomes" id="UP000195557">
    <property type="component" value="Unassembled WGS sequence"/>
</dbReference>
<sequence>MNYTSSQVYQSNELDLKVRLRSLGLSGTLAYGFLNALHYGVGVVVAWIFICQVRLVGREIVYSLCSCTMQVPRGVSLHDFARFLLRAIAIAWVSGFTISGSQVTKTFRVLAAVALAVPTNALIQYTADIWNASRRMVCEYLSDAYL</sequence>
<keyword evidence="1" id="KW-1133">Transmembrane helix</keyword>
<evidence type="ECO:0000256" key="1">
    <source>
        <dbReference type="SAM" id="Phobius"/>
    </source>
</evidence>
<dbReference type="EMBL" id="KZ155839">
    <property type="protein sequence ID" value="OUS42088.1"/>
    <property type="molecule type" value="Genomic_DNA"/>
</dbReference>
<proteinExistence type="predicted"/>
<evidence type="ECO:0000313" key="2">
    <source>
        <dbReference type="EMBL" id="OUS42088.1"/>
    </source>
</evidence>
<organism evidence="2">
    <name type="scientific">Ostreococcus tauri</name>
    <name type="common">Marine green alga</name>
    <dbReference type="NCBI Taxonomy" id="70448"/>
    <lineage>
        <taxon>Eukaryota</taxon>
        <taxon>Viridiplantae</taxon>
        <taxon>Chlorophyta</taxon>
        <taxon>Mamiellophyceae</taxon>
        <taxon>Mamiellales</taxon>
        <taxon>Bathycoccaceae</taxon>
        <taxon>Ostreococcus</taxon>
    </lineage>
</organism>
<keyword evidence="1" id="KW-0472">Membrane</keyword>
<accession>A0A1Y5HXU9</accession>
<reference evidence="2" key="1">
    <citation type="submission" date="2017-04" db="EMBL/GenBank/DDBJ databases">
        <title>Population genomics of picophytoplankton unveils novel chromosome hypervariability.</title>
        <authorList>
            <consortium name="DOE Joint Genome Institute"/>
            <person name="Blanc-Mathieu R."/>
            <person name="Krasovec M."/>
            <person name="Hebrard M."/>
            <person name="Yau S."/>
            <person name="Desgranges E."/>
            <person name="Martin J."/>
            <person name="Schackwitz W."/>
            <person name="Kuo A."/>
            <person name="Salin G."/>
            <person name="Donnadieu C."/>
            <person name="Desdevises Y."/>
            <person name="Sanchez-Ferandin S."/>
            <person name="Moreau H."/>
            <person name="Rivals E."/>
            <person name="Grigoriev I.V."/>
            <person name="Grimsley N."/>
            <person name="Eyre-Walker A."/>
            <person name="Piganeau G."/>
        </authorList>
    </citation>
    <scope>NUCLEOTIDE SEQUENCE [LARGE SCALE GENOMIC DNA]</scope>
    <source>
        <strain evidence="2">RCC 1115</strain>
    </source>
</reference>
<protein>
    <submittedName>
        <fullName evidence="2">Uncharacterized protein</fullName>
    </submittedName>
</protein>
<dbReference type="AlphaFoldDB" id="A0A1Y5HXU9"/>